<sequence>MLVIYSILLFLITMAGGSFPLWNRNWNEQKMNYLLAFSGSFLLGVTLLHLLPEIFETTGHKAGLYVLLGFFLQQAIQRFTHGVEHGHHHLGDHHHVSIWPIFAGLGFHALSEGLPLGMHYTDPNTLPSLFTAIAFHKIPEAMLIVSLIISDHHSSKRKAWSLLVLFALLTPVSGLVTHELGSLSDSFATIVPLCIPVIAGSFIHISTTIFFESGTRSHDMNWKKWSAILLGIGFAMLTLIGHG</sequence>
<dbReference type="GO" id="GO:0005385">
    <property type="term" value="F:zinc ion transmembrane transporter activity"/>
    <property type="evidence" value="ECO:0007669"/>
    <property type="project" value="TreeGrafter"/>
</dbReference>
<keyword evidence="3 5" id="KW-1133">Transmembrane helix</keyword>
<feature type="transmembrane region" description="Helical" evidence="5">
    <location>
        <begin position="190"/>
        <end position="213"/>
    </location>
</feature>
<proteinExistence type="predicted"/>
<dbReference type="EMBL" id="VWSH01000004">
    <property type="protein sequence ID" value="KAA5532361.1"/>
    <property type="molecule type" value="Genomic_DNA"/>
</dbReference>
<dbReference type="Pfam" id="PF02535">
    <property type="entry name" value="Zip"/>
    <property type="match status" value="2"/>
</dbReference>
<protein>
    <recommendedName>
        <fullName evidence="8">ZIP family metal transporter</fullName>
    </recommendedName>
</protein>
<dbReference type="AlphaFoldDB" id="A0A5M6CBF5"/>
<evidence type="ECO:0000313" key="7">
    <source>
        <dbReference type="Proteomes" id="UP000323632"/>
    </source>
</evidence>
<evidence type="ECO:0000256" key="3">
    <source>
        <dbReference type="ARBA" id="ARBA00022989"/>
    </source>
</evidence>
<evidence type="ECO:0000256" key="4">
    <source>
        <dbReference type="ARBA" id="ARBA00023136"/>
    </source>
</evidence>
<feature type="transmembrane region" description="Helical" evidence="5">
    <location>
        <begin position="225"/>
        <end position="242"/>
    </location>
</feature>
<gene>
    <name evidence="6" type="ORF">F0919_16340</name>
</gene>
<dbReference type="InterPro" id="IPR003689">
    <property type="entry name" value="ZIP"/>
</dbReference>
<comment type="subcellular location">
    <subcellularLocation>
        <location evidence="1">Membrane</location>
        <topology evidence="1">Multi-pass membrane protein</topology>
    </subcellularLocation>
</comment>
<keyword evidence="4 5" id="KW-0472">Membrane</keyword>
<keyword evidence="7" id="KW-1185">Reference proteome</keyword>
<dbReference type="PANTHER" id="PTHR11040">
    <property type="entry name" value="ZINC/IRON TRANSPORTER"/>
    <property type="match status" value="1"/>
</dbReference>
<accession>A0A5M6CBF5</accession>
<organism evidence="6 7">
    <name type="scientific">Taibaiella lutea</name>
    <dbReference type="NCBI Taxonomy" id="2608001"/>
    <lineage>
        <taxon>Bacteria</taxon>
        <taxon>Pseudomonadati</taxon>
        <taxon>Bacteroidota</taxon>
        <taxon>Chitinophagia</taxon>
        <taxon>Chitinophagales</taxon>
        <taxon>Chitinophagaceae</taxon>
        <taxon>Taibaiella</taxon>
    </lineage>
</organism>
<dbReference type="PANTHER" id="PTHR11040:SF44">
    <property type="entry name" value="PROTEIN ZNTC-RELATED"/>
    <property type="match status" value="1"/>
</dbReference>
<comment type="caution">
    <text evidence="6">The sequence shown here is derived from an EMBL/GenBank/DDBJ whole genome shotgun (WGS) entry which is preliminary data.</text>
</comment>
<reference evidence="6 7" key="1">
    <citation type="submission" date="2019-09" db="EMBL/GenBank/DDBJ databases">
        <title>Genome sequence and assembly of Taibaiella sp.</title>
        <authorList>
            <person name="Chhetri G."/>
        </authorList>
    </citation>
    <scope>NUCLEOTIDE SEQUENCE [LARGE SCALE GENOMIC DNA]</scope>
    <source>
        <strain evidence="6 7">KVB11</strain>
    </source>
</reference>
<dbReference type="Proteomes" id="UP000323632">
    <property type="component" value="Unassembled WGS sequence"/>
</dbReference>
<evidence type="ECO:0000256" key="5">
    <source>
        <dbReference type="SAM" id="Phobius"/>
    </source>
</evidence>
<name>A0A5M6CBF5_9BACT</name>
<keyword evidence="2 5" id="KW-0812">Transmembrane</keyword>
<evidence type="ECO:0008006" key="8">
    <source>
        <dbReference type="Google" id="ProtNLM"/>
    </source>
</evidence>
<evidence type="ECO:0000256" key="1">
    <source>
        <dbReference type="ARBA" id="ARBA00004141"/>
    </source>
</evidence>
<feature type="transmembrane region" description="Helical" evidence="5">
    <location>
        <begin position="159"/>
        <end position="178"/>
    </location>
</feature>
<dbReference type="GO" id="GO:0016020">
    <property type="term" value="C:membrane"/>
    <property type="evidence" value="ECO:0007669"/>
    <property type="project" value="UniProtKB-SubCell"/>
</dbReference>
<dbReference type="RefSeq" id="WP_150033864.1">
    <property type="nucleotide sequence ID" value="NZ_VWSH01000004.1"/>
</dbReference>
<evidence type="ECO:0000256" key="2">
    <source>
        <dbReference type="ARBA" id="ARBA00022692"/>
    </source>
</evidence>
<evidence type="ECO:0000313" key="6">
    <source>
        <dbReference type="EMBL" id="KAA5532361.1"/>
    </source>
</evidence>
<feature type="transmembrane region" description="Helical" evidence="5">
    <location>
        <begin position="33"/>
        <end position="51"/>
    </location>
</feature>